<accession>A0A7N1A6Y9</accession>
<dbReference type="OMA" id="WHPGEIP"/>
<evidence type="ECO:0000313" key="2">
    <source>
        <dbReference type="Proteomes" id="UP000594263"/>
    </source>
</evidence>
<name>A0A7N1A6Y9_KALFE</name>
<sequence length="151" mass="15825">MNNVASPSVWTFGQPASSINTGSGFGVVASSNAGLNQATIFQRSDQSSTTFGTPNSLFGGSSNSTLSSASSFGANKPSLPNSFLTAPFSSASLHAVDPNSASHETVRAVETTGFINKTQGSDVSVDDKIWLKEKWHPGEIPETPPPERFIF</sequence>
<dbReference type="AlphaFoldDB" id="A0A7N1A6Y9"/>
<dbReference type="Gramene" id="Kaladp0712s0003.1.v1.1">
    <property type="protein sequence ID" value="Kaladp0712s0003.1.v1.1"/>
    <property type="gene ID" value="Kaladp0712s0003.v1.1"/>
</dbReference>
<reference evidence="1" key="1">
    <citation type="submission" date="2021-01" db="UniProtKB">
        <authorList>
            <consortium name="EnsemblPlants"/>
        </authorList>
    </citation>
    <scope>IDENTIFICATION</scope>
</reference>
<dbReference type="Proteomes" id="UP000594263">
    <property type="component" value="Unplaced"/>
</dbReference>
<dbReference type="EnsemblPlants" id="Kaladp0712s0003.1.v1.1">
    <property type="protein sequence ID" value="Kaladp0712s0003.1.v1.1"/>
    <property type="gene ID" value="Kaladp0712s0003.v1.1"/>
</dbReference>
<keyword evidence="2" id="KW-1185">Reference proteome</keyword>
<organism evidence="1 2">
    <name type="scientific">Kalanchoe fedtschenkoi</name>
    <name type="common">Lavender scallops</name>
    <name type="synonym">South American air plant</name>
    <dbReference type="NCBI Taxonomy" id="63787"/>
    <lineage>
        <taxon>Eukaryota</taxon>
        <taxon>Viridiplantae</taxon>
        <taxon>Streptophyta</taxon>
        <taxon>Embryophyta</taxon>
        <taxon>Tracheophyta</taxon>
        <taxon>Spermatophyta</taxon>
        <taxon>Magnoliopsida</taxon>
        <taxon>eudicotyledons</taxon>
        <taxon>Gunneridae</taxon>
        <taxon>Pentapetalae</taxon>
        <taxon>Saxifragales</taxon>
        <taxon>Crassulaceae</taxon>
        <taxon>Kalanchoe</taxon>
    </lineage>
</organism>
<proteinExistence type="predicted"/>
<protein>
    <submittedName>
        <fullName evidence="1">Uncharacterized protein</fullName>
    </submittedName>
</protein>
<evidence type="ECO:0000313" key="1">
    <source>
        <dbReference type="EnsemblPlants" id="Kaladp0712s0003.1.v1.1"/>
    </source>
</evidence>